<comment type="caution">
    <text evidence="1">The sequence shown here is derived from an EMBL/GenBank/DDBJ whole genome shotgun (WGS) entry which is preliminary data.</text>
</comment>
<sequence length="97" mass="9875">MTRGGRRPDGETAGRRGRKALNDITCVTLRDAGYEVTGCLNASRAFDAMHGTLGSAVFVAVMVAAGDDPAGVDVAFRAVIGVAVAGCVMAVACCRCP</sequence>
<dbReference type="AlphaFoldDB" id="A0A6N9Z3E4"/>
<reference evidence="1 2" key="1">
    <citation type="submission" date="2019-10" db="EMBL/GenBank/DDBJ databases">
        <title>Bifidobacterium from non-human primates.</title>
        <authorList>
            <person name="Modesto M."/>
        </authorList>
    </citation>
    <scope>NUCLEOTIDE SEQUENCE [LARGE SCALE GENOMIC DNA]</scope>
    <source>
        <strain evidence="1 2">TRE17</strain>
    </source>
</reference>
<dbReference type="EMBL" id="WHZW01000004">
    <property type="protein sequence ID" value="NEG88864.1"/>
    <property type="molecule type" value="Genomic_DNA"/>
</dbReference>
<proteinExistence type="predicted"/>
<protein>
    <submittedName>
        <fullName evidence="1">Uncharacterized protein</fullName>
    </submittedName>
</protein>
<dbReference type="RefSeq" id="WP_163229597.1">
    <property type="nucleotide sequence ID" value="NZ_WHZW01000004.1"/>
</dbReference>
<keyword evidence="2" id="KW-1185">Reference proteome</keyword>
<gene>
    <name evidence="1" type="ORF">GFD25_02330</name>
</gene>
<evidence type="ECO:0000313" key="2">
    <source>
        <dbReference type="Proteomes" id="UP000469194"/>
    </source>
</evidence>
<accession>A0A6N9Z3E4</accession>
<dbReference type="Proteomes" id="UP000469194">
    <property type="component" value="Unassembled WGS sequence"/>
</dbReference>
<organism evidence="1 2">
    <name type="scientific">Bifidobacterium aerophilum</name>
    <dbReference type="NCBI Taxonomy" id="1798155"/>
    <lineage>
        <taxon>Bacteria</taxon>
        <taxon>Bacillati</taxon>
        <taxon>Actinomycetota</taxon>
        <taxon>Actinomycetes</taxon>
        <taxon>Bifidobacteriales</taxon>
        <taxon>Bifidobacteriaceae</taxon>
        <taxon>Bifidobacterium</taxon>
    </lineage>
</organism>
<evidence type="ECO:0000313" key="1">
    <source>
        <dbReference type="EMBL" id="NEG88864.1"/>
    </source>
</evidence>
<name>A0A6N9Z3E4_9BIFI</name>